<dbReference type="Proteomes" id="UP000593892">
    <property type="component" value="Chromosome"/>
</dbReference>
<dbReference type="Pfam" id="PF18917">
    <property type="entry name" value="LiaI-LiaF-like_TM1"/>
    <property type="match status" value="1"/>
</dbReference>
<sequence>MLVRAVRGPILLIALGSLMALHRFQDISFTKTWPVLLILLGLMKLFERMALSASAASTSGPYVGPDGQL</sequence>
<gene>
    <name evidence="2" type="ORF">IRI77_22845</name>
</gene>
<evidence type="ECO:0000259" key="1">
    <source>
        <dbReference type="Pfam" id="PF18917"/>
    </source>
</evidence>
<accession>A0A7S7NL57</accession>
<dbReference type="EMBL" id="CP063849">
    <property type="protein sequence ID" value="QOY85651.1"/>
    <property type="molecule type" value="Genomic_DNA"/>
</dbReference>
<organism evidence="2 3">
    <name type="scientific">Paludibaculum fermentans</name>
    <dbReference type="NCBI Taxonomy" id="1473598"/>
    <lineage>
        <taxon>Bacteria</taxon>
        <taxon>Pseudomonadati</taxon>
        <taxon>Acidobacteriota</taxon>
        <taxon>Terriglobia</taxon>
        <taxon>Bryobacterales</taxon>
        <taxon>Bryobacteraceae</taxon>
        <taxon>Paludibaculum</taxon>
    </lineage>
</organism>
<feature type="domain" description="LiaI-LiaF-like transmembrane region" evidence="1">
    <location>
        <begin position="9"/>
        <end position="45"/>
    </location>
</feature>
<name>A0A7S7NL57_PALFE</name>
<keyword evidence="3" id="KW-1185">Reference proteome</keyword>
<dbReference type="RefSeq" id="WP_194447321.1">
    <property type="nucleotide sequence ID" value="NZ_CP063849.1"/>
</dbReference>
<evidence type="ECO:0000313" key="3">
    <source>
        <dbReference type="Proteomes" id="UP000593892"/>
    </source>
</evidence>
<proteinExistence type="predicted"/>
<protein>
    <recommendedName>
        <fullName evidence="1">LiaI-LiaF-like transmembrane region domain-containing protein</fullName>
    </recommendedName>
</protein>
<dbReference type="KEGG" id="pfer:IRI77_22845"/>
<evidence type="ECO:0000313" key="2">
    <source>
        <dbReference type="EMBL" id="QOY85651.1"/>
    </source>
</evidence>
<dbReference type="AlphaFoldDB" id="A0A7S7NL57"/>
<dbReference type="InterPro" id="IPR043726">
    <property type="entry name" value="LiaI-LiaF-like_TM1"/>
</dbReference>
<reference evidence="2 3" key="1">
    <citation type="submission" date="2020-10" db="EMBL/GenBank/DDBJ databases">
        <title>Complete genome sequence of Paludibaculum fermentans P105T, a facultatively anaerobic acidobacterium capable of dissimilatory Fe(III) reduction.</title>
        <authorList>
            <person name="Dedysh S.N."/>
            <person name="Beletsky A.V."/>
            <person name="Kulichevskaya I.S."/>
            <person name="Mardanov A.V."/>
            <person name="Ravin N.V."/>
        </authorList>
    </citation>
    <scope>NUCLEOTIDE SEQUENCE [LARGE SCALE GENOMIC DNA]</scope>
    <source>
        <strain evidence="2 3">P105</strain>
    </source>
</reference>